<evidence type="ECO:0000256" key="2">
    <source>
        <dbReference type="SAM" id="Phobius"/>
    </source>
</evidence>
<name>A0A2S6AMU8_9NOCA</name>
<proteinExistence type="predicted"/>
<feature type="transmembrane region" description="Helical" evidence="2">
    <location>
        <begin position="6"/>
        <end position="23"/>
    </location>
</feature>
<evidence type="ECO:0000256" key="1">
    <source>
        <dbReference type="SAM" id="MobiDB-lite"/>
    </source>
</evidence>
<comment type="caution">
    <text evidence="3">The sequence shown here is derived from an EMBL/GenBank/DDBJ whole genome shotgun (WGS) entry which is preliminary data.</text>
</comment>
<dbReference type="AlphaFoldDB" id="A0A2S6AMU8"/>
<evidence type="ECO:0000313" key="3">
    <source>
        <dbReference type="EMBL" id="PPJ36542.1"/>
    </source>
</evidence>
<gene>
    <name evidence="3" type="ORF">C5E45_19125</name>
</gene>
<sequence>MNTAIAIVIIVALVALLVVMIVRSESRRLRQLRGDTTLDHAVWTAQSGNTRSSGRANTFSTGQWVAFSMLANQTHHHHHHNPDEGQSPSSGILGDDSNYGDALTGTADNDGGSWDGHRNSGLFGDTDIPNGGDTPNGAF</sequence>
<feature type="region of interest" description="Disordered" evidence="1">
    <location>
        <begin position="72"/>
        <end position="139"/>
    </location>
</feature>
<protein>
    <submittedName>
        <fullName evidence="3">Uncharacterized protein</fullName>
    </submittedName>
</protein>
<keyword evidence="2" id="KW-1133">Transmembrane helix</keyword>
<evidence type="ECO:0000313" key="4">
    <source>
        <dbReference type="Proteomes" id="UP000239874"/>
    </source>
</evidence>
<accession>A0A2S6AMU8</accession>
<keyword evidence="2" id="KW-0472">Membrane</keyword>
<dbReference type="Proteomes" id="UP000239874">
    <property type="component" value="Unassembled WGS sequence"/>
</dbReference>
<reference evidence="3 4" key="1">
    <citation type="submission" date="2018-02" db="EMBL/GenBank/DDBJ databases">
        <title>8 Nocardia nova and 1 Nocardia cyriacigeorgica strain used for evolution to TMP-SMX.</title>
        <authorList>
            <person name="Mehta H."/>
            <person name="Weng J."/>
            <person name="Shamoo Y."/>
        </authorList>
    </citation>
    <scope>NUCLEOTIDE SEQUENCE [LARGE SCALE GENOMIC DNA]</scope>
    <source>
        <strain evidence="3 4">MDA3139</strain>
    </source>
</reference>
<dbReference type="EMBL" id="PSZC01000013">
    <property type="protein sequence ID" value="PPJ36542.1"/>
    <property type="molecule type" value="Genomic_DNA"/>
</dbReference>
<keyword evidence="2" id="KW-0812">Transmembrane</keyword>
<dbReference type="RefSeq" id="WP_104380078.1">
    <property type="nucleotide sequence ID" value="NZ_PSZC01000013.1"/>
</dbReference>
<organism evidence="3 4">
    <name type="scientific">Nocardia nova</name>
    <dbReference type="NCBI Taxonomy" id="37330"/>
    <lineage>
        <taxon>Bacteria</taxon>
        <taxon>Bacillati</taxon>
        <taxon>Actinomycetota</taxon>
        <taxon>Actinomycetes</taxon>
        <taxon>Mycobacteriales</taxon>
        <taxon>Nocardiaceae</taxon>
        <taxon>Nocardia</taxon>
    </lineage>
</organism>